<organism evidence="2 3">
    <name type="scientific">Ameca splendens</name>
    <dbReference type="NCBI Taxonomy" id="208324"/>
    <lineage>
        <taxon>Eukaryota</taxon>
        <taxon>Metazoa</taxon>
        <taxon>Chordata</taxon>
        <taxon>Craniata</taxon>
        <taxon>Vertebrata</taxon>
        <taxon>Euteleostomi</taxon>
        <taxon>Actinopterygii</taxon>
        <taxon>Neopterygii</taxon>
        <taxon>Teleostei</taxon>
        <taxon>Neoteleostei</taxon>
        <taxon>Acanthomorphata</taxon>
        <taxon>Ovalentaria</taxon>
        <taxon>Atherinomorphae</taxon>
        <taxon>Cyprinodontiformes</taxon>
        <taxon>Goodeidae</taxon>
        <taxon>Ameca</taxon>
    </lineage>
</organism>
<evidence type="ECO:0000256" key="1">
    <source>
        <dbReference type="SAM" id="MobiDB-lite"/>
    </source>
</evidence>
<dbReference type="EMBL" id="JAHRIP010029773">
    <property type="protein sequence ID" value="MEQ2292067.1"/>
    <property type="molecule type" value="Genomic_DNA"/>
</dbReference>
<name>A0ABV0YEI8_9TELE</name>
<keyword evidence="3" id="KW-1185">Reference proteome</keyword>
<comment type="caution">
    <text evidence="2">The sequence shown here is derived from an EMBL/GenBank/DDBJ whole genome shotgun (WGS) entry which is preliminary data.</text>
</comment>
<evidence type="ECO:0000313" key="3">
    <source>
        <dbReference type="Proteomes" id="UP001469553"/>
    </source>
</evidence>
<reference evidence="2 3" key="1">
    <citation type="submission" date="2021-06" db="EMBL/GenBank/DDBJ databases">
        <authorList>
            <person name="Palmer J.M."/>
        </authorList>
    </citation>
    <scope>NUCLEOTIDE SEQUENCE [LARGE SCALE GENOMIC DNA]</scope>
    <source>
        <strain evidence="2 3">AS_MEX2019</strain>
        <tissue evidence="2">Muscle</tissue>
    </source>
</reference>
<gene>
    <name evidence="2" type="ORF">AMECASPLE_019373</name>
</gene>
<feature type="non-terminal residue" evidence="2">
    <location>
        <position position="1"/>
    </location>
</feature>
<proteinExistence type="predicted"/>
<evidence type="ECO:0000313" key="2">
    <source>
        <dbReference type="EMBL" id="MEQ2292067.1"/>
    </source>
</evidence>
<protein>
    <submittedName>
        <fullName evidence="2">Uncharacterized protein</fullName>
    </submittedName>
</protein>
<dbReference type="Proteomes" id="UP001469553">
    <property type="component" value="Unassembled WGS sequence"/>
</dbReference>
<accession>A0ABV0YEI8</accession>
<feature type="region of interest" description="Disordered" evidence="1">
    <location>
        <begin position="55"/>
        <end position="78"/>
    </location>
</feature>
<sequence>FVLPPSLSTLGDEWSRAPRGYLPNSTQPLHSVAPLAVKCNCGLCGIKTAFSRNHRCSETRTNARRRDRSSRARSNITA</sequence>